<gene>
    <name evidence="3" type="ORF">SAMN04488067_10544</name>
</gene>
<feature type="region of interest" description="Disordered" evidence="1">
    <location>
        <begin position="74"/>
        <end position="94"/>
    </location>
</feature>
<keyword evidence="2" id="KW-1133">Transmembrane helix</keyword>
<feature type="transmembrane region" description="Helical" evidence="2">
    <location>
        <begin position="47"/>
        <end position="68"/>
    </location>
</feature>
<protein>
    <submittedName>
        <fullName evidence="3">Uncharacterized protein</fullName>
    </submittedName>
</protein>
<dbReference type="EMBL" id="FNBO01000005">
    <property type="protein sequence ID" value="SDF50768.1"/>
    <property type="molecule type" value="Genomic_DNA"/>
</dbReference>
<keyword evidence="2" id="KW-0812">Transmembrane</keyword>
<name>A0A1G7LMN6_9EURY</name>
<evidence type="ECO:0000313" key="4">
    <source>
        <dbReference type="Proteomes" id="UP000324020"/>
    </source>
</evidence>
<accession>A0A1G7LMN6</accession>
<dbReference type="Proteomes" id="UP000324020">
    <property type="component" value="Unassembled WGS sequence"/>
</dbReference>
<feature type="transmembrane region" description="Helical" evidence="2">
    <location>
        <begin position="24"/>
        <end position="40"/>
    </location>
</feature>
<dbReference type="OrthoDB" id="326753at2157"/>
<feature type="compositionally biased region" description="Acidic residues" evidence="1">
    <location>
        <begin position="79"/>
        <end position="94"/>
    </location>
</feature>
<sequence length="94" mass="10437">MGFFGDLKDDVVEFVRDPTDEQKILLTAALAIAVADRFLYFNDIPFVVRTTAAVGVGFIVMFLVSYLYTGQLVPPDGNVGDDEEPEEYVDELDP</sequence>
<dbReference type="AlphaFoldDB" id="A0A1G7LMN6"/>
<organism evidence="3 4">
    <name type="scientific">Halorubrum xinjiangense</name>
    <dbReference type="NCBI Taxonomy" id="261291"/>
    <lineage>
        <taxon>Archaea</taxon>
        <taxon>Methanobacteriati</taxon>
        <taxon>Methanobacteriota</taxon>
        <taxon>Stenosarchaea group</taxon>
        <taxon>Halobacteria</taxon>
        <taxon>Halobacteriales</taxon>
        <taxon>Haloferacaceae</taxon>
        <taxon>Halorubrum</taxon>
    </lineage>
</organism>
<evidence type="ECO:0000256" key="2">
    <source>
        <dbReference type="SAM" id="Phobius"/>
    </source>
</evidence>
<reference evidence="3 4" key="1">
    <citation type="submission" date="2016-10" db="EMBL/GenBank/DDBJ databases">
        <authorList>
            <person name="Varghese N."/>
            <person name="Submissions S."/>
        </authorList>
    </citation>
    <scope>NUCLEOTIDE SEQUENCE [LARGE SCALE GENOMIC DNA]</scope>
    <source>
        <strain evidence="3 4">CGMCC 1.3527</strain>
    </source>
</reference>
<evidence type="ECO:0000313" key="3">
    <source>
        <dbReference type="EMBL" id="SDF50768.1"/>
    </source>
</evidence>
<dbReference type="RefSeq" id="WP_149798407.1">
    <property type="nucleotide sequence ID" value="NZ_FNBO01000005.1"/>
</dbReference>
<proteinExistence type="predicted"/>
<evidence type="ECO:0000256" key="1">
    <source>
        <dbReference type="SAM" id="MobiDB-lite"/>
    </source>
</evidence>
<keyword evidence="4" id="KW-1185">Reference proteome</keyword>
<keyword evidence="2" id="KW-0472">Membrane</keyword>